<dbReference type="Gene3D" id="3.10.660.10">
    <property type="entry name" value="DPH Zinc finger"/>
    <property type="match status" value="1"/>
</dbReference>
<evidence type="ECO:0000313" key="4">
    <source>
        <dbReference type="Ensembl" id="ENSLCNP00005005878.1"/>
    </source>
</evidence>
<name>A0A667GD39_LYNCA</name>
<reference evidence="4" key="2">
    <citation type="submission" date="2025-09" db="UniProtKB">
        <authorList>
            <consortium name="Ensembl"/>
        </authorList>
    </citation>
    <scope>IDENTIFICATION</scope>
</reference>
<evidence type="ECO:0000256" key="1">
    <source>
        <dbReference type="ARBA" id="ARBA00022723"/>
    </source>
</evidence>
<protein>
    <recommendedName>
        <fullName evidence="3">DPH-type MB domain-containing protein</fullName>
    </recommendedName>
</protein>
<accession>A0A667GD39</accession>
<dbReference type="InterPro" id="IPR036671">
    <property type="entry name" value="DPH_MB_sf"/>
</dbReference>
<evidence type="ECO:0000259" key="3">
    <source>
        <dbReference type="PROSITE" id="PS51074"/>
    </source>
</evidence>
<dbReference type="GO" id="GO:0046872">
    <property type="term" value="F:metal ion binding"/>
    <property type="evidence" value="ECO:0007669"/>
    <property type="project" value="UniProtKB-KW"/>
</dbReference>
<reference evidence="4" key="1">
    <citation type="submission" date="2025-08" db="UniProtKB">
        <authorList>
            <consortium name="Ensembl"/>
        </authorList>
    </citation>
    <scope>IDENTIFICATION</scope>
</reference>
<dbReference type="Proteomes" id="UP000472241">
    <property type="component" value="Unplaced"/>
</dbReference>
<evidence type="ECO:0000256" key="2">
    <source>
        <dbReference type="ARBA" id="ARBA00023004"/>
    </source>
</evidence>
<dbReference type="Pfam" id="PF05207">
    <property type="entry name" value="Zn_ribbon_CSL"/>
    <property type="match status" value="1"/>
</dbReference>
<keyword evidence="1" id="KW-0479">Metal-binding</keyword>
<proteinExistence type="predicted"/>
<dbReference type="InterPro" id="IPR007872">
    <property type="entry name" value="DPH_MB_dom"/>
</dbReference>
<evidence type="ECO:0000313" key="5">
    <source>
        <dbReference type="Proteomes" id="UP000472241"/>
    </source>
</evidence>
<dbReference type="AlphaFoldDB" id="A0A667GD39"/>
<feature type="domain" description="DPH-type MB" evidence="3">
    <location>
        <begin position="1"/>
        <end position="53"/>
    </location>
</feature>
<dbReference type="Ensembl" id="ENSLCNT00005006622.1">
    <property type="protein sequence ID" value="ENSLCNP00005005878.1"/>
    <property type="gene ID" value="ENSLCNG00005003938.1"/>
</dbReference>
<keyword evidence="2" id="KW-0408">Iron</keyword>
<dbReference type="PROSITE" id="PS51074">
    <property type="entry name" value="DPH_MB"/>
    <property type="match status" value="1"/>
</dbReference>
<sequence>MAIISQYTYEDSVMFFYPCLCGDDFSITEKDLETGKDVAMCFSYFLIIKVIDDQDHLLWGCLGGSVS</sequence>
<organism evidence="4 5">
    <name type="scientific">Lynx canadensis</name>
    <name type="common">Canada lynx</name>
    <name type="synonym">Felis canadensis</name>
    <dbReference type="NCBI Taxonomy" id="61383"/>
    <lineage>
        <taxon>Eukaryota</taxon>
        <taxon>Metazoa</taxon>
        <taxon>Chordata</taxon>
        <taxon>Craniata</taxon>
        <taxon>Vertebrata</taxon>
        <taxon>Euteleostomi</taxon>
        <taxon>Mammalia</taxon>
        <taxon>Eutheria</taxon>
        <taxon>Laurasiatheria</taxon>
        <taxon>Carnivora</taxon>
        <taxon>Feliformia</taxon>
        <taxon>Felidae</taxon>
        <taxon>Felinae</taxon>
        <taxon>Lynx</taxon>
    </lineage>
</organism>
<dbReference type="SUPFAM" id="SSF144217">
    <property type="entry name" value="CSL zinc finger"/>
    <property type="match status" value="1"/>
</dbReference>
<keyword evidence="5" id="KW-1185">Reference proteome</keyword>